<dbReference type="Proteomes" id="UP000198756">
    <property type="component" value="Unassembled WGS sequence"/>
</dbReference>
<feature type="region of interest" description="Disordered" evidence="1">
    <location>
        <begin position="139"/>
        <end position="173"/>
    </location>
</feature>
<evidence type="ECO:0000313" key="5">
    <source>
        <dbReference type="Proteomes" id="UP000198756"/>
    </source>
</evidence>
<feature type="transmembrane region" description="Helical" evidence="2">
    <location>
        <begin position="111"/>
        <end position="132"/>
    </location>
</feature>
<evidence type="ECO:0000313" key="4">
    <source>
        <dbReference type="EMBL" id="SDA88091.1"/>
    </source>
</evidence>
<sequence>MAAKDSETKQWTDPKDYGLPFVEISPIQAKSILVEKEIIPPDPVQEVIQSVEPVALVTSDEETIPKPVELIQKAETPQEPDQALPKEAKKPSISIQTASTNKPKEENKSSAWNWAVVFIGVGIIAVIVWQLLAQMNPGATETKSTDTANSIVEKSSEPQSIAPESTVAEQNQSAVNQDSIANPTNSNPNISKPAESGTTIANIASGNLIRIDSKAERPQYFIIVGSLPNEKLAVQEASQYFGRTSEIYLISPYDGGSNYRLGLSRFGSFRTAAEELERVKSQYTEELWILKY</sequence>
<protein>
    <recommendedName>
        <fullName evidence="3">SPOR domain-containing protein</fullName>
    </recommendedName>
</protein>
<keyword evidence="2" id="KW-1133">Transmembrane helix</keyword>
<dbReference type="GO" id="GO:0042834">
    <property type="term" value="F:peptidoglycan binding"/>
    <property type="evidence" value="ECO:0007669"/>
    <property type="project" value="InterPro"/>
</dbReference>
<evidence type="ECO:0000259" key="3">
    <source>
        <dbReference type="PROSITE" id="PS51724"/>
    </source>
</evidence>
<dbReference type="EMBL" id="FMXE01000023">
    <property type="protein sequence ID" value="SDA88091.1"/>
    <property type="molecule type" value="Genomic_DNA"/>
</dbReference>
<dbReference type="STRING" id="279824.SAMN03080617_03037"/>
<proteinExistence type="predicted"/>
<evidence type="ECO:0000256" key="1">
    <source>
        <dbReference type="SAM" id="MobiDB-lite"/>
    </source>
</evidence>
<feature type="region of interest" description="Disordered" evidence="1">
    <location>
        <begin position="65"/>
        <end position="106"/>
    </location>
</feature>
<reference evidence="5" key="1">
    <citation type="submission" date="2016-10" db="EMBL/GenBank/DDBJ databases">
        <authorList>
            <person name="Varghese N."/>
            <person name="Submissions S."/>
        </authorList>
    </citation>
    <scope>NUCLEOTIDE SEQUENCE [LARGE SCALE GENOMIC DNA]</scope>
    <source>
        <strain evidence="5">DSM 22703</strain>
    </source>
</reference>
<feature type="domain" description="SPOR" evidence="3">
    <location>
        <begin position="214"/>
        <end position="292"/>
    </location>
</feature>
<gene>
    <name evidence="4" type="ORF">SAMN03080617_03037</name>
</gene>
<keyword evidence="5" id="KW-1185">Reference proteome</keyword>
<keyword evidence="2" id="KW-0812">Transmembrane</keyword>
<dbReference type="InterPro" id="IPR007730">
    <property type="entry name" value="SPOR-like_dom"/>
</dbReference>
<dbReference type="PROSITE" id="PS51724">
    <property type="entry name" value="SPOR"/>
    <property type="match status" value="1"/>
</dbReference>
<keyword evidence="2" id="KW-0472">Membrane</keyword>
<evidence type="ECO:0000256" key="2">
    <source>
        <dbReference type="SAM" id="Phobius"/>
    </source>
</evidence>
<name>A0A1G5YZU5_9BACT</name>
<accession>A0A1G5YZU5</accession>
<dbReference type="AlphaFoldDB" id="A0A1G5YZU5"/>
<organism evidence="4 5">
    <name type="scientific">Algoriphagus alkaliphilus</name>
    <dbReference type="NCBI Taxonomy" id="279824"/>
    <lineage>
        <taxon>Bacteria</taxon>
        <taxon>Pseudomonadati</taxon>
        <taxon>Bacteroidota</taxon>
        <taxon>Cytophagia</taxon>
        <taxon>Cytophagales</taxon>
        <taxon>Cyclobacteriaceae</taxon>
        <taxon>Algoriphagus</taxon>
    </lineage>
</organism>